<sequence>MEKETSSMSSAESKYKDKTFKLTTLFSRKEPYGKHKKETETEKETKSKKEKVPKSRVSHTKSLHPNHYQMKETMIQLAQNRLQ</sequence>
<protein>
    <submittedName>
        <fullName evidence="2">Uncharacterized protein</fullName>
    </submittedName>
</protein>
<dbReference type="Proteomes" id="UP001054945">
    <property type="component" value="Unassembled WGS sequence"/>
</dbReference>
<name>A0AAV4WEX0_CAEEX</name>
<feature type="compositionally biased region" description="Basic and acidic residues" evidence="1">
    <location>
        <begin position="27"/>
        <end position="53"/>
    </location>
</feature>
<organism evidence="2 3">
    <name type="scientific">Caerostris extrusa</name>
    <name type="common">Bark spider</name>
    <name type="synonym">Caerostris bankana</name>
    <dbReference type="NCBI Taxonomy" id="172846"/>
    <lineage>
        <taxon>Eukaryota</taxon>
        <taxon>Metazoa</taxon>
        <taxon>Ecdysozoa</taxon>
        <taxon>Arthropoda</taxon>
        <taxon>Chelicerata</taxon>
        <taxon>Arachnida</taxon>
        <taxon>Araneae</taxon>
        <taxon>Araneomorphae</taxon>
        <taxon>Entelegynae</taxon>
        <taxon>Araneoidea</taxon>
        <taxon>Araneidae</taxon>
        <taxon>Caerostris</taxon>
    </lineage>
</organism>
<reference evidence="2 3" key="1">
    <citation type="submission" date="2021-06" db="EMBL/GenBank/DDBJ databases">
        <title>Caerostris extrusa draft genome.</title>
        <authorList>
            <person name="Kono N."/>
            <person name="Arakawa K."/>
        </authorList>
    </citation>
    <scope>NUCLEOTIDE SEQUENCE [LARGE SCALE GENOMIC DNA]</scope>
</reference>
<feature type="compositionally biased region" description="Basic residues" evidence="1">
    <location>
        <begin position="54"/>
        <end position="64"/>
    </location>
</feature>
<comment type="caution">
    <text evidence="2">The sequence shown here is derived from an EMBL/GenBank/DDBJ whole genome shotgun (WGS) entry which is preliminary data.</text>
</comment>
<feature type="region of interest" description="Disordered" evidence="1">
    <location>
        <begin position="26"/>
        <end position="70"/>
    </location>
</feature>
<feature type="compositionally biased region" description="Polar residues" evidence="1">
    <location>
        <begin position="1"/>
        <end position="12"/>
    </location>
</feature>
<gene>
    <name evidence="2" type="ORF">CEXT_585771</name>
</gene>
<evidence type="ECO:0000313" key="2">
    <source>
        <dbReference type="EMBL" id="GIY81277.1"/>
    </source>
</evidence>
<accession>A0AAV4WEX0</accession>
<keyword evidence="3" id="KW-1185">Reference proteome</keyword>
<evidence type="ECO:0000313" key="3">
    <source>
        <dbReference type="Proteomes" id="UP001054945"/>
    </source>
</evidence>
<evidence type="ECO:0000256" key="1">
    <source>
        <dbReference type="SAM" id="MobiDB-lite"/>
    </source>
</evidence>
<feature type="region of interest" description="Disordered" evidence="1">
    <location>
        <begin position="1"/>
        <end position="20"/>
    </location>
</feature>
<dbReference type="EMBL" id="BPLR01016100">
    <property type="protein sequence ID" value="GIY81277.1"/>
    <property type="molecule type" value="Genomic_DNA"/>
</dbReference>
<proteinExistence type="predicted"/>
<dbReference type="AlphaFoldDB" id="A0AAV4WEX0"/>